<evidence type="ECO:0000256" key="1">
    <source>
        <dbReference type="ARBA" id="ARBA00006654"/>
    </source>
</evidence>
<evidence type="ECO:0000256" key="3">
    <source>
        <dbReference type="ARBA" id="ARBA00022741"/>
    </source>
</evidence>
<dbReference type="PRINTS" id="PR01607">
    <property type="entry name" value="APYRASEFAMLY"/>
</dbReference>
<dbReference type="GO" id="GO:0000166">
    <property type="term" value="F:nucleotide binding"/>
    <property type="evidence" value="ECO:0007669"/>
    <property type="project" value="UniProtKB-KW"/>
</dbReference>
<evidence type="ECO:0000256" key="2">
    <source>
        <dbReference type="ARBA" id="ARBA00022723"/>
    </source>
</evidence>
<evidence type="ECO:0000256" key="4">
    <source>
        <dbReference type="ARBA" id="ARBA00022801"/>
    </source>
</evidence>
<keyword evidence="3" id="KW-0547">Nucleotide-binding</keyword>
<evidence type="ECO:0000313" key="6">
    <source>
        <dbReference type="EMBL" id="JAB98840.1"/>
    </source>
</evidence>
<dbReference type="Pfam" id="PF02872">
    <property type="entry name" value="5_nucleotid_C"/>
    <property type="match status" value="1"/>
</dbReference>
<dbReference type="SUPFAM" id="SSF55816">
    <property type="entry name" value="5'-nucleotidase (syn. UDP-sugar hydrolase), C-terminal domain"/>
    <property type="match status" value="1"/>
</dbReference>
<dbReference type="EMBL" id="GAMC01007715">
    <property type="protein sequence ID" value="JAB98840.1"/>
    <property type="molecule type" value="mRNA"/>
</dbReference>
<sequence length="128" mass="14293">MRAAIPRGDVTYEQIFTLGSYEGELIAFDLTGSHLLEALEYSVSEIDLEDNVFETHRFLHSSGLRVTYNFRADKGERVVSAAIRCADCAIPVYEPLSLTKSYRIVAAKYVATGGYGYKIFSNYGSSRM</sequence>
<protein>
    <submittedName>
        <fullName evidence="6">Apyrase</fullName>
    </submittedName>
</protein>
<dbReference type="GO" id="GO:0005886">
    <property type="term" value="C:plasma membrane"/>
    <property type="evidence" value="ECO:0007669"/>
    <property type="project" value="TreeGrafter"/>
</dbReference>
<accession>W8BC64</accession>
<reference evidence="6" key="1">
    <citation type="submission" date="2013-07" db="EMBL/GenBank/DDBJ databases">
        <authorList>
            <person name="Geib S."/>
        </authorList>
    </citation>
    <scope>NUCLEOTIDE SEQUENCE</scope>
</reference>
<dbReference type="GO" id="GO:0006196">
    <property type="term" value="P:AMP catabolic process"/>
    <property type="evidence" value="ECO:0007669"/>
    <property type="project" value="TreeGrafter"/>
</dbReference>
<dbReference type="Gene3D" id="3.90.780.10">
    <property type="entry name" value="5'-Nucleotidase, C-terminal domain"/>
    <property type="match status" value="1"/>
</dbReference>
<keyword evidence="4" id="KW-0378">Hydrolase</keyword>
<name>W8BC64_CERCA</name>
<dbReference type="InterPro" id="IPR006179">
    <property type="entry name" value="5_nucleotidase/apyrase"/>
</dbReference>
<dbReference type="OrthoDB" id="7722975at2759"/>
<dbReference type="PANTHER" id="PTHR11575:SF32">
    <property type="entry name" value="APYRASE-LIKE PROTEIN"/>
    <property type="match status" value="1"/>
</dbReference>
<keyword evidence="2" id="KW-0479">Metal-binding</keyword>
<dbReference type="GO" id="GO:0046872">
    <property type="term" value="F:metal ion binding"/>
    <property type="evidence" value="ECO:0007669"/>
    <property type="project" value="UniProtKB-KW"/>
</dbReference>
<organism evidence="6">
    <name type="scientific">Ceratitis capitata</name>
    <name type="common">Mediterranean fruit fly</name>
    <name type="synonym">Tephritis capitata</name>
    <dbReference type="NCBI Taxonomy" id="7213"/>
    <lineage>
        <taxon>Eukaryota</taxon>
        <taxon>Metazoa</taxon>
        <taxon>Ecdysozoa</taxon>
        <taxon>Arthropoda</taxon>
        <taxon>Hexapoda</taxon>
        <taxon>Insecta</taxon>
        <taxon>Pterygota</taxon>
        <taxon>Neoptera</taxon>
        <taxon>Endopterygota</taxon>
        <taxon>Diptera</taxon>
        <taxon>Brachycera</taxon>
        <taxon>Muscomorpha</taxon>
        <taxon>Tephritoidea</taxon>
        <taxon>Tephritidae</taxon>
        <taxon>Ceratitis</taxon>
        <taxon>Ceratitis</taxon>
    </lineage>
</organism>
<proteinExistence type="evidence at transcript level"/>
<dbReference type="PANTHER" id="PTHR11575">
    <property type="entry name" value="5'-NUCLEOTIDASE-RELATED"/>
    <property type="match status" value="1"/>
</dbReference>
<feature type="domain" description="5'-Nucleotidase C-terminal" evidence="5">
    <location>
        <begin position="2"/>
        <end position="121"/>
    </location>
</feature>
<dbReference type="InterPro" id="IPR036907">
    <property type="entry name" value="5'-Nucleotdase_C_sf"/>
</dbReference>
<dbReference type="GO" id="GO:0008253">
    <property type="term" value="F:5'-nucleotidase activity"/>
    <property type="evidence" value="ECO:0007669"/>
    <property type="project" value="TreeGrafter"/>
</dbReference>
<reference evidence="6" key="2">
    <citation type="journal article" date="2014" name="BMC Genomics">
        <title>A genomic perspective to assessing quality of mass-reared SIT flies used in Mediterranean fruit fly (Ceratitis capitata) eradication in California.</title>
        <authorList>
            <person name="Calla B."/>
            <person name="Hall B."/>
            <person name="Hou S."/>
            <person name="Geib S.M."/>
        </authorList>
    </citation>
    <scope>NUCLEOTIDE SEQUENCE</scope>
</reference>
<dbReference type="InterPro" id="IPR008334">
    <property type="entry name" value="5'-Nucleotdase_C"/>
</dbReference>
<dbReference type="AlphaFoldDB" id="W8BC64"/>
<gene>
    <name evidence="6" type="primary">APY</name>
</gene>
<comment type="similarity">
    <text evidence="1">Belongs to the 5'-nucleotidase family.</text>
</comment>
<evidence type="ECO:0000259" key="5">
    <source>
        <dbReference type="Pfam" id="PF02872"/>
    </source>
</evidence>